<dbReference type="RefSeq" id="XP_014184287.1">
    <property type="nucleotide sequence ID" value="XM_014328812.1"/>
</dbReference>
<dbReference type="Pfam" id="PF00150">
    <property type="entry name" value="Cellulase"/>
    <property type="match status" value="1"/>
</dbReference>
<comment type="caution">
    <text evidence="7">The sequence shown here is derived from an EMBL/GenBank/DDBJ whole genome shotgun (WGS) entry which is preliminary data.</text>
</comment>
<dbReference type="InterPro" id="IPR050386">
    <property type="entry name" value="Glycosyl_hydrolase_5"/>
</dbReference>
<dbReference type="InterPro" id="IPR017853">
    <property type="entry name" value="GH"/>
</dbReference>
<dbReference type="GO" id="GO:0005737">
    <property type="term" value="C:cytoplasm"/>
    <property type="evidence" value="ECO:0007669"/>
    <property type="project" value="UniProtKB-ARBA"/>
</dbReference>
<keyword evidence="2 4" id="KW-0378">Hydrolase</keyword>
<dbReference type="InterPro" id="IPR001547">
    <property type="entry name" value="Glyco_hydro_5"/>
</dbReference>
<evidence type="ECO:0000259" key="6">
    <source>
        <dbReference type="Pfam" id="PF00150"/>
    </source>
</evidence>
<dbReference type="PANTHER" id="PTHR31297:SF43">
    <property type="entry name" value="GLUCAN 1,3-BETA-GLUCOSIDASE 3"/>
    <property type="match status" value="1"/>
</dbReference>
<evidence type="ECO:0000256" key="4">
    <source>
        <dbReference type="RuleBase" id="RU361153"/>
    </source>
</evidence>
<dbReference type="PANTHER" id="PTHR31297">
    <property type="entry name" value="GLUCAN ENDO-1,6-BETA-GLUCOSIDASE B"/>
    <property type="match status" value="1"/>
</dbReference>
<evidence type="ECO:0000256" key="3">
    <source>
        <dbReference type="ARBA" id="ARBA00023295"/>
    </source>
</evidence>
<dbReference type="OrthoDB" id="1887033at2759"/>
<dbReference type="GO" id="GO:0009986">
    <property type="term" value="C:cell surface"/>
    <property type="evidence" value="ECO:0007669"/>
    <property type="project" value="TreeGrafter"/>
</dbReference>
<dbReference type="HOGENOM" id="CLU_004624_8_2_1"/>
<proteinExistence type="inferred from homology"/>
<name>J8TJ45_TRIAS</name>
<dbReference type="GO" id="GO:0046557">
    <property type="term" value="F:glucan endo-1,6-beta-glucosidase activity"/>
    <property type="evidence" value="ECO:0007669"/>
    <property type="project" value="TreeGrafter"/>
</dbReference>
<dbReference type="GO" id="GO:0009251">
    <property type="term" value="P:glucan catabolic process"/>
    <property type="evidence" value="ECO:0007669"/>
    <property type="project" value="TreeGrafter"/>
</dbReference>
<evidence type="ECO:0000256" key="2">
    <source>
        <dbReference type="ARBA" id="ARBA00022801"/>
    </source>
</evidence>
<dbReference type="GO" id="GO:0005576">
    <property type="term" value="C:extracellular region"/>
    <property type="evidence" value="ECO:0007669"/>
    <property type="project" value="TreeGrafter"/>
</dbReference>
<evidence type="ECO:0000313" key="8">
    <source>
        <dbReference type="Proteomes" id="UP000002748"/>
    </source>
</evidence>
<dbReference type="SUPFAM" id="SSF51445">
    <property type="entry name" value="(Trans)glycosidases"/>
    <property type="match status" value="1"/>
</dbReference>
<dbReference type="VEuPathDB" id="FungiDB:A1Q1_07866"/>
<dbReference type="Proteomes" id="UP000002748">
    <property type="component" value="Unassembled WGS sequence"/>
</dbReference>
<dbReference type="GeneID" id="25991378"/>
<keyword evidence="3 4" id="KW-0326">Glycosidase</keyword>
<evidence type="ECO:0000256" key="1">
    <source>
        <dbReference type="ARBA" id="ARBA00005641"/>
    </source>
</evidence>
<dbReference type="AlphaFoldDB" id="J8TJ45"/>
<accession>J8TJ45</accession>
<sequence>MGLLDKFKNKAKAATSGGGGGGAQQQQQHFANAPPSAPLDQSMNRYRFQRGLNLGSWFTTEDWLSTQLYSHAADPKKSDFDLARANDAKALMEHHWDTWVTEDDWNWIKQRGFNSVRLPIGYYHLAGPCPEALKNTDYEKYASVYTGAWDRIQAAIQKAGSMGLGVLVDFHAAPGAQNTDAHSGLSNGEVNFWKSKNQKAASIALKFLASQLANNPAVIGLELLNEPKDNQGLRDWYDRELNELRPITGPDFPMYVSDAWQTDFYAGYVGGRGDFVVMDHHLYRCFTQEDKCLTGCQHADKLQHDQGQLAHWSQQCHNQWVVGEWSAGLDDSCCQGMPDGEKDANKRAFVKAQLDCFDKHTAGYFFWTLKTDRPWDAGWSAQNAAQAEILPASVQKQLRTPDQGARDGACHQATDAHVNYWRQNNGNPQPQLFSDGFMRGWDDAVRFISQGDVLGFWWAWSRRRAQEVGVAGQPEAWQWDQGFEQGVKAANGAAGFYQ</sequence>
<dbReference type="KEGG" id="tasa:A1Q1_07866"/>
<dbReference type="Gene3D" id="3.20.20.80">
    <property type="entry name" value="Glycosidases"/>
    <property type="match status" value="1"/>
</dbReference>
<protein>
    <submittedName>
        <fullName evidence="7">Cytoplasm protein</fullName>
    </submittedName>
</protein>
<comment type="similarity">
    <text evidence="1 4">Belongs to the glycosyl hydrolase 5 (cellulase A) family.</text>
</comment>
<evidence type="ECO:0000256" key="5">
    <source>
        <dbReference type="SAM" id="MobiDB-lite"/>
    </source>
</evidence>
<reference evidence="7 8" key="1">
    <citation type="journal article" date="2012" name="Eukaryot. Cell">
        <title>Draft genome sequence of CBS 2479, the standard type strain of Trichosporon asahii.</title>
        <authorList>
            <person name="Yang R.Y."/>
            <person name="Li H.T."/>
            <person name="Zhu H."/>
            <person name="Zhou G.P."/>
            <person name="Wang M."/>
            <person name="Wang L."/>
        </authorList>
    </citation>
    <scope>NUCLEOTIDE SEQUENCE [LARGE SCALE GENOMIC DNA]</scope>
    <source>
        <strain evidence="8">ATCC 90039 / CBS 2479 / JCM 2466 / KCTC 7840 / NCYC 2677 / UAMH 7654</strain>
    </source>
</reference>
<evidence type="ECO:0000313" key="7">
    <source>
        <dbReference type="EMBL" id="EJT53191.1"/>
    </source>
</evidence>
<organism evidence="7 8">
    <name type="scientific">Trichosporon asahii var. asahii (strain ATCC 90039 / CBS 2479 / JCM 2466 / KCTC 7840 / NBRC 103889/ NCYC 2677 / UAMH 7654)</name>
    <name type="common">Yeast</name>
    <dbReference type="NCBI Taxonomy" id="1186058"/>
    <lineage>
        <taxon>Eukaryota</taxon>
        <taxon>Fungi</taxon>
        <taxon>Dikarya</taxon>
        <taxon>Basidiomycota</taxon>
        <taxon>Agaricomycotina</taxon>
        <taxon>Tremellomycetes</taxon>
        <taxon>Trichosporonales</taxon>
        <taxon>Trichosporonaceae</taxon>
        <taxon>Trichosporon</taxon>
    </lineage>
</organism>
<gene>
    <name evidence="7" type="ORF">A1Q1_07866</name>
</gene>
<feature type="region of interest" description="Disordered" evidence="5">
    <location>
        <begin position="10"/>
        <end position="36"/>
    </location>
</feature>
<feature type="domain" description="Glycoside hydrolase family 5" evidence="6">
    <location>
        <begin position="92"/>
        <end position="370"/>
    </location>
</feature>
<dbReference type="EMBL" id="ALBS01000007">
    <property type="protein sequence ID" value="EJT53191.1"/>
    <property type="molecule type" value="Genomic_DNA"/>
</dbReference>
<dbReference type="FunFam" id="3.20.20.80:FF:000100">
    <property type="entry name" value="Glycoside hydrolase superfamily"/>
    <property type="match status" value="1"/>
</dbReference>